<evidence type="ECO:0000313" key="1">
    <source>
        <dbReference type="EMBL" id="KAK2143696.1"/>
    </source>
</evidence>
<name>A0AAD9MTW9_9ANNE</name>
<accession>A0AAD9MTW9</accession>
<dbReference type="AlphaFoldDB" id="A0AAD9MTW9"/>
<keyword evidence="2" id="KW-1185">Reference proteome</keyword>
<organism evidence="1 2">
    <name type="scientific">Paralvinella palmiformis</name>
    <dbReference type="NCBI Taxonomy" id="53620"/>
    <lineage>
        <taxon>Eukaryota</taxon>
        <taxon>Metazoa</taxon>
        <taxon>Spiralia</taxon>
        <taxon>Lophotrochozoa</taxon>
        <taxon>Annelida</taxon>
        <taxon>Polychaeta</taxon>
        <taxon>Sedentaria</taxon>
        <taxon>Canalipalpata</taxon>
        <taxon>Terebellida</taxon>
        <taxon>Terebelliformia</taxon>
        <taxon>Alvinellidae</taxon>
        <taxon>Paralvinella</taxon>
    </lineage>
</organism>
<dbReference type="Proteomes" id="UP001208570">
    <property type="component" value="Unassembled WGS sequence"/>
</dbReference>
<sequence>MQVPCVDDLYIPVSHRVGRKPARSRALLIQLPISAQLSKVMLNT</sequence>
<evidence type="ECO:0000313" key="2">
    <source>
        <dbReference type="Proteomes" id="UP001208570"/>
    </source>
</evidence>
<reference evidence="1" key="1">
    <citation type="journal article" date="2023" name="Mol. Biol. Evol.">
        <title>Third-Generation Sequencing Reveals the Adaptive Role of the Epigenome in Three Deep-Sea Polychaetes.</title>
        <authorList>
            <person name="Perez M."/>
            <person name="Aroh O."/>
            <person name="Sun Y."/>
            <person name="Lan Y."/>
            <person name="Juniper S.K."/>
            <person name="Young C.R."/>
            <person name="Angers B."/>
            <person name="Qian P.Y."/>
        </authorList>
    </citation>
    <scope>NUCLEOTIDE SEQUENCE</scope>
    <source>
        <strain evidence="1">P08H-3</strain>
    </source>
</reference>
<protein>
    <submittedName>
        <fullName evidence="1">Uncharacterized protein</fullName>
    </submittedName>
</protein>
<gene>
    <name evidence="1" type="ORF">LSH36_819g01011</name>
</gene>
<proteinExistence type="predicted"/>
<dbReference type="EMBL" id="JAODUP010000819">
    <property type="protein sequence ID" value="KAK2143696.1"/>
    <property type="molecule type" value="Genomic_DNA"/>
</dbReference>
<comment type="caution">
    <text evidence="1">The sequence shown here is derived from an EMBL/GenBank/DDBJ whole genome shotgun (WGS) entry which is preliminary data.</text>
</comment>